<feature type="non-terminal residue" evidence="2">
    <location>
        <position position="740"/>
    </location>
</feature>
<gene>
    <name evidence="2" type="ORF">THAOC_17864</name>
</gene>
<proteinExistence type="predicted"/>
<dbReference type="PANTHER" id="PTHR36220:SF1">
    <property type="entry name" value="GAMMA TUBULIN COMPLEX COMPONENT C-TERMINAL DOMAIN-CONTAINING PROTEIN"/>
    <property type="match status" value="1"/>
</dbReference>
<evidence type="ECO:0000313" key="2">
    <source>
        <dbReference type="EMBL" id="EJK61616.1"/>
    </source>
</evidence>
<dbReference type="Gene3D" id="2.130.10.130">
    <property type="entry name" value="Integrin alpha, N-terminal"/>
    <property type="match status" value="1"/>
</dbReference>
<dbReference type="EMBL" id="AGNL01019744">
    <property type="protein sequence ID" value="EJK61616.1"/>
    <property type="molecule type" value="Genomic_DNA"/>
</dbReference>
<dbReference type="Proteomes" id="UP000266841">
    <property type="component" value="Unassembled WGS sequence"/>
</dbReference>
<comment type="caution">
    <text evidence="2">The sequence shown here is derived from an EMBL/GenBank/DDBJ whole genome shotgun (WGS) entry which is preliminary data.</text>
</comment>
<accession>K0SKZ7</accession>
<keyword evidence="1" id="KW-0732">Signal</keyword>
<protein>
    <recommendedName>
        <fullName evidence="4">WSC domain-containing protein</fullName>
    </recommendedName>
</protein>
<dbReference type="Pfam" id="PF03382">
    <property type="entry name" value="DUF285"/>
    <property type="match status" value="1"/>
</dbReference>
<name>K0SKZ7_THAOC</name>
<keyword evidence="3" id="KW-1185">Reference proteome</keyword>
<sequence length="740" mass="79807">MFYRASSFNQDISGWDTSSGTKFRSMFYDTSAFNQELCSWGSHYSSSKDYFDMFVGSSCPITSHPTSAIGPWCICCGYGQGSYTVYENDEERISGGAFGNSELQSFGSCPPTLPTQFESFSASSNYDYDDIDIYDIATDGKFAALSAPYVSTNGVVFIYERNGNSWSLVDEVSVSSTSGGSTQHFGTSIALSGDTLLVGAYGTGSAGAPFVGSAHVFVRQDSGFWTLEANLTASDYGGGGNRLGEDLYFGRKVALIDNTAVIGATGYVQVGSSGYRSNCGAAYVFNRNGTAWTESKKLVPNDCLLSSTLHRVAGAWTKRMTNDWTISQVPEVSLWFGITSLYMFSSTVGVCHDQTGQSMPEFLKAGLYSNNTDGENACFDFCSRYMDLSGFAGFQWNDVDLEAAYPGSCLCYFDAGSMPSQIQNQLELDDWTYHNTGFGPLVGNGLSGRSCHNFLGTVSKSTRNRIGTSLEGVCEPATGSYPSAWKVDVTSYGNCRRACEAEILPLNTDNVFRGFSLHTVDGVPRCSCQFDNPTGASVNVPVTGWVASNRQTGSGPVVKHNGEVGAKCFPVVDCVEEATSLPNNSNDPDICYDYCLPYMHLPGFAGYQYSSQKGICECHFDNGQLPPRGSLPPGSSVNDQGGGAGPIIGRNFAVLNQTDTSESAKQCYNFVGYTVESLTSRSTTRSLFKVAFATMTFSDMNTVAAQHQHSTETYKDPVVTRRARYILGQELAAFPALTPA</sequence>
<organism evidence="2 3">
    <name type="scientific">Thalassiosira oceanica</name>
    <name type="common">Marine diatom</name>
    <dbReference type="NCBI Taxonomy" id="159749"/>
    <lineage>
        <taxon>Eukaryota</taxon>
        <taxon>Sar</taxon>
        <taxon>Stramenopiles</taxon>
        <taxon>Ochrophyta</taxon>
        <taxon>Bacillariophyta</taxon>
        <taxon>Coscinodiscophyceae</taxon>
        <taxon>Thalassiosirophycidae</taxon>
        <taxon>Thalassiosirales</taxon>
        <taxon>Thalassiosiraceae</taxon>
        <taxon>Thalassiosira</taxon>
    </lineage>
</organism>
<evidence type="ECO:0008006" key="4">
    <source>
        <dbReference type="Google" id="ProtNLM"/>
    </source>
</evidence>
<evidence type="ECO:0000256" key="1">
    <source>
        <dbReference type="ARBA" id="ARBA00022729"/>
    </source>
</evidence>
<dbReference type="PANTHER" id="PTHR36220">
    <property type="entry name" value="UNNAMED PRODUCT"/>
    <property type="match status" value="1"/>
</dbReference>
<dbReference type="Pfam" id="PF14312">
    <property type="entry name" value="FG-GAP_2"/>
    <property type="match status" value="2"/>
</dbReference>
<dbReference type="OrthoDB" id="188207at2759"/>
<dbReference type="InterPro" id="IPR005046">
    <property type="entry name" value="DUF285"/>
</dbReference>
<reference evidence="2 3" key="1">
    <citation type="journal article" date="2012" name="Genome Biol.">
        <title>Genome and low-iron response of an oceanic diatom adapted to chronic iron limitation.</title>
        <authorList>
            <person name="Lommer M."/>
            <person name="Specht M."/>
            <person name="Roy A.S."/>
            <person name="Kraemer L."/>
            <person name="Andreson R."/>
            <person name="Gutowska M.A."/>
            <person name="Wolf J."/>
            <person name="Bergner S.V."/>
            <person name="Schilhabel M.B."/>
            <person name="Klostermeier U.C."/>
            <person name="Beiko R.G."/>
            <person name="Rosenstiel P."/>
            <person name="Hippler M."/>
            <person name="Laroche J."/>
        </authorList>
    </citation>
    <scope>NUCLEOTIDE SEQUENCE [LARGE SCALE GENOMIC DNA]</scope>
    <source>
        <strain evidence="2 3">CCMP1005</strain>
    </source>
</reference>
<evidence type="ECO:0000313" key="3">
    <source>
        <dbReference type="Proteomes" id="UP000266841"/>
    </source>
</evidence>
<dbReference type="InterPro" id="IPR028994">
    <property type="entry name" value="Integrin_alpha_N"/>
</dbReference>
<dbReference type="InterPro" id="IPR013517">
    <property type="entry name" value="FG-GAP"/>
</dbReference>
<dbReference type="AlphaFoldDB" id="K0SKZ7"/>